<dbReference type="PRINTS" id="PR00344">
    <property type="entry name" value="BCTRLSENSOR"/>
</dbReference>
<organism evidence="6 7">
    <name type="scientific">Dulcicalothrix desertica PCC 7102</name>
    <dbReference type="NCBI Taxonomy" id="232991"/>
    <lineage>
        <taxon>Bacteria</taxon>
        <taxon>Bacillati</taxon>
        <taxon>Cyanobacteriota</taxon>
        <taxon>Cyanophyceae</taxon>
        <taxon>Nostocales</taxon>
        <taxon>Calotrichaceae</taxon>
        <taxon>Dulcicalothrix</taxon>
    </lineage>
</organism>
<reference evidence="6" key="1">
    <citation type="submission" date="2018-12" db="EMBL/GenBank/DDBJ databases">
        <authorList>
            <person name="Will S."/>
            <person name="Neumann-Schaal M."/>
            <person name="Henke P."/>
        </authorList>
    </citation>
    <scope>NUCLEOTIDE SEQUENCE</scope>
    <source>
        <strain evidence="6">PCC 7102</strain>
    </source>
</reference>
<dbReference type="InterPro" id="IPR036890">
    <property type="entry name" value="HATPase_C_sf"/>
</dbReference>
<evidence type="ECO:0000313" key="7">
    <source>
        <dbReference type="Proteomes" id="UP000271624"/>
    </source>
</evidence>
<proteinExistence type="predicted"/>
<dbReference type="PROSITE" id="PS50109">
    <property type="entry name" value="HIS_KIN"/>
    <property type="match status" value="1"/>
</dbReference>
<dbReference type="GO" id="GO:0004673">
    <property type="term" value="F:protein histidine kinase activity"/>
    <property type="evidence" value="ECO:0007669"/>
    <property type="project" value="UniProtKB-EC"/>
</dbReference>
<dbReference type="InterPro" id="IPR003594">
    <property type="entry name" value="HATPase_dom"/>
</dbReference>
<evidence type="ECO:0000256" key="4">
    <source>
        <dbReference type="ARBA" id="ARBA00023012"/>
    </source>
</evidence>
<dbReference type="SMART" id="SM00387">
    <property type="entry name" value="HATPase_c"/>
    <property type="match status" value="1"/>
</dbReference>
<evidence type="ECO:0000259" key="5">
    <source>
        <dbReference type="PROSITE" id="PS50109"/>
    </source>
</evidence>
<evidence type="ECO:0000256" key="3">
    <source>
        <dbReference type="ARBA" id="ARBA00022777"/>
    </source>
</evidence>
<dbReference type="GO" id="GO:0000160">
    <property type="term" value="P:phosphorelay signal transduction system"/>
    <property type="evidence" value="ECO:0007669"/>
    <property type="project" value="UniProtKB-KW"/>
</dbReference>
<keyword evidence="7" id="KW-1185">Reference proteome</keyword>
<dbReference type="PANTHER" id="PTHR43065">
    <property type="entry name" value="SENSOR HISTIDINE KINASE"/>
    <property type="match status" value="1"/>
</dbReference>
<reference evidence="6" key="2">
    <citation type="journal article" date="2019" name="Genome Biol. Evol.">
        <title>Day and night: Metabolic profiles and evolutionary relationships of six axenic non-marine cyanobacteria.</title>
        <authorList>
            <person name="Will S.E."/>
            <person name="Henke P."/>
            <person name="Boedeker C."/>
            <person name="Huang S."/>
            <person name="Brinkmann H."/>
            <person name="Rohde M."/>
            <person name="Jarek M."/>
            <person name="Friedl T."/>
            <person name="Seufert S."/>
            <person name="Schumacher M."/>
            <person name="Overmann J."/>
            <person name="Neumann-Schaal M."/>
            <person name="Petersen J."/>
        </authorList>
    </citation>
    <scope>NUCLEOTIDE SEQUENCE [LARGE SCALE GENOMIC DNA]</scope>
    <source>
        <strain evidence="6">PCC 7102</strain>
    </source>
</reference>
<dbReference type="PANTHER" id="PTHR43065:SF50">
    <property type="entry name" value="HISTIDINE KINASE"/>
    <property type="match status" value="1"/>
</dbReference>
<sequence>MGITSCGTGIPARHISNEADFKEADIHEGIDSTLMILEYRLKAQTYRQEIQVIKQYEKLPLIKCYAGQLNQVFTNLLFNAIDSLEEAISQNKDIVPTITISTYMMENIISISIIDNGKGIDESIQSKLFDPFFTTKPVDKGTGLGLSISYQIMLEKHHGRLWCDSIPGKGSKFVIEIPTTLS</sequence>
<keyword evidence="3" id="KW-0808">Transferase</keyword>
<dbReference type="Pfam" id="PF02518">
    <property type="entry name" value="HATPase_c"/>
    <property type="match status" value="1"/>
</dbReference>
<evidence type="ECO:0000313" key="6">
    <source>
        <dbReference type="EMBL" id="RUT06221.1"/>
    </source>
</evidence>
<dbReference type="Proteomes" id="UP000271624">
    <property type="component" value="Unassembled WGS sequence"/>
</dbReference>
<feature type="domain" description="Histidine kinase" evidence="5">
    <location>
        <begin position="68"/>
        <end position="181"/>
    </location>
</feature>
<dbReference type="OrthoDB" id="5401154at2"/>
<dbReference type="SUPFAM" id="SSF55874">
    <property type="entry name" value="ATPase domain of HSP90 chaperone/DNA topoisomerase II/histidine kinase"/>
    <property type="match status" value="1"/>
</dbReference>
<protein>
    <recommendedName>
        <fullName evidence="2">histidine kinase</fullName>
        <ecNumber evidence="2">2.7.13.3</ecNumber>
    </recommendedName>
</protein>
<dbReference type="InterPro" id="IPR004358">
    <property type="entry name" value="Sig_transdc_His_kin-like_C"/>
</dbReference>
<name>A0A433VJE1_9CYAN</name>
<dbReference type="InterPro" id="IPR005467">
    <property type="entry name" value="His_kinase_dom"/>
</dbReference>
<evidence type="ECO:0000256" key="2">
    <source>
        <dbReference type="ARBA" id="ARBA00012438"/>
    </source>
</evidence>
<accession>A0A433VJE1</accession>
<comment type="caution">
    <text evidence="6">The sequence shown here is derived from an EMBL/GenBank/DDBJ whole genome shotgun (WGS) entry which is preliminary data.</text>
</comment>
<keyword evidence="3" id="KW-0418">Kinase</keyword>
<dbReference type="AlphaFoldDB" id="A0A433VJE1"/>
<evidence type="ECO:0000256" key="1">
    <source>
        <dbReference type="ARBA" id="ARBA00000085"/>
    </source>
</evidence>
<dbReference type="EMBL" id="RSCL01000007">
    <property type="protein sequence ID" value="RUT06221.1"/>
    <property type="molecule type" value="Genomic_DNA"/>
</dbReference>
<dbReference type="Gene3D" id="3.30.565.10">
    <property type="entry name" value="Histidine kinase-like ATPase, C-terminal domain"/>
    <property type="match status" value="1"/>
</dbReference>
<keyword evidence="4" id="KW-0902">Two-component regulatory system</keyword>
<dbReference type="EC" id="2.7.13.3" evidence="2"/>
<comment type="catalytic activity">
    <reaction evidence="1">
        <text>ATP + protein L-histidine = ADP + protein N-phospho-L-histidine.</text>
        <dbReference type="EC" id="2.7.13.3"/>
    </reaction>
</comment>
<gene>
    <name evidence="6" type="ORF">DSM106972_034270</name>
</gene>